<evidence type="ECO:0000313" key="1">
    <source>
        <dbReference type="EMBL" id="KAG7286302.1"/>
    </source>
</evidence>
<dbReference type="AlphaFoldDB" id="A0AAD4ERK8"/>
<protein>
    <submittedName>
        <fullName evidence="1">Uncharacterized protein</fullName>
    </submittedName>
</protein>
<keyword evidence="2" id="KW-1185">Reference proteome</keyword>
<evidence type="ECO:0000313" key="2">
    <source>
        <dbReference type="Proteomes" id="UP001197093"/>
    </source>
</evidence>
<organism evidence="1 2">
    <name type="scientific">Staphylotrichum longicolle</name>
    <dbReference type="NCBI Taxonomy" id="669026"/>
    <lineage>
        <taxon>Eukaryota</taxon>
        <taxon>Fungi</taxon>
        <taxon>Dikarya</taxon>
        <taxon>Ascomycota</taxon>
        <taxon>Pezizomycotina</taxon>
        <taxon>Sordariomycetes</taxon>
        <taxon>Sordariomycetidae</taxon>
        <taxon>Sordariales</taxon>
        <taxon>Chaetomiaceae</taxon>
        <taxon>Staphylotrichum</taxon>
    </lineage>
</organism>
<accession>A0AAD4ERK8</accession>
<comment type="caution">
    <text evidence="1">The sequence shown here is derived from an EMBL/GenBank/DDBJ whole genome shotgun (WGS) entry which is preliminary data.</text>
</comment>
<sequence length="99" mass="11638">MPRPQSSLQLIKDVVKDADLSPGSPVRLGTAILFTINWVARERLWPGEDRERDELRFDAWVRAVQRIPVVLAERARPSWLFSAVWRMLARLAWWKKKDD</sequence>
<reference evidence="1" key="1">
    <citation type="submission" date="2023-02" db="EMBL/GenBank/DDBJ databases">
        <authorList>
            <person name="Palmer J.M."/>
        </authorList>
    </citation>
    <scope>NUCLEOTIDE SEQUENCE</scope>
    <source>
        <strain evidence="1">FW57</strain>
    </source>
</reference>
<name>A0AAD4ERK8_9PEZI</name>
<dbReference type="Proteomes" id="UP001197093">
    <property type="component" value="Unassembled WGS sequence"/>
</dbReference>
<dbReference type="EMBL" id="JAHCVI010000004">
    <property type="protein sequence ID" value="KAG7286302.1"/>
    <property type="molecule type" value="Genomic_DNA"/>
</dbReference>
<gene>
    <name evidence="1" type="ORF">NEMBOFW57_008610</name>
</gene>
<proteinExistence type="predicted"/>